<dbReference type="InterPro" id="IPR013534">
    <property type="entry name" value="Starch_synth_cat_dom"/>
</dbReference>
<sequence length="481" mass="54734">MRENVKLLYVSAEIAPYATTGGLGDVSESLPEELGGLGAEVVRVMPKYKGIEKDYPLQKTLQYMIEVDGRVASADVYVLKEDKLTTYFIGSLEYFERDQLYGYEDDGLRFGFFSKAVLQLLPLIDFKPQVIHVNDWHVGLIPFLLKTAYGHHVYYQDMKIFYTIHNLQYQGVCHSDILNQLNIPRHYFHNEALEFYGNVSFMKAGIIFSDTVSTVSHTYAEEIQTPLYGYGLDGVLRQHKLKLMGIINGVHYDKFNPETDPYLPYTYGMDDAILIKGKNKLTLQQEVGLPEKQVPLVSMISRLSDQKGVDIAIEAMEALVKEELDVQFLILGTGEEAYENALRDLEKEYSDKIKVMIAFDHQLARKIYGASDYFMMPSLFEPCGLSQLYSMRFGTVPIVRKTGGLVDTVEPFDEATLSGCGFVFEAYHQTALSEAIKEAIDTYHHKKKRQALVRHCMEKQFSWESSAKVYGEAYTSLINNV</sequence>
<dbReference type="HAMAP" id="MF_00484">
    <property type="entry name" value="Glycogen_synth"/>
    <property type="match status" value="1"/>
</dbReference>
<dbReference type="UniPathway" id="UPA00164"/>
<evidence type="ECO:0000256" key="4">
    <source>
        <dbReference type="ARBA" id="ARBA00022676"/>
    </source>
</evidence>
<evidence type="ECO:0000259" key="9">
    <source>
        <dbReference type="Pfam" id="PF08323"/>
    </source>
</evidence>
<dbReference type="SUPFAM" id="SSF53756">
    <property type="entry name" value="UDP-Glycosyltransferase/glycogen phosphorylase"/>
    <property type="match status" value="1"/>
</dbReference>
<dbReference type="NCBIfam" id="TIGR02095">
    <property type="entry name" value="glgA"/>
    <property type="match status" value="1"/>
</dbReference>
<dbReference type="GO" id="GO:0004373">
    <property type="term" value="F:alpha-1,4-glucan glucosyltransferase (UDP-glucose donor) activity"/>
    <property type="evidence" value="ECO:0007669"/>
    <property type="project" value="InterPro"/>
</dbReference>
<evidence type="ECO:0000313" key="11">
    <source>
        <dbReference type="Proteomes" id="UP000683246"/>
    </source>
</evidence>
<feature type="domain" description="Glycosyl transferase family 1" evidence="8">
    <location>
        <begin position="290"/>
        <end position="450"/>
    </location>
</feature>
<evidence type="ECO:0000313" key="10">
    <source>
        <dbReference type="EMBL" id="QUI20944.1"/>
    </source>
</evidence>
<accession>A0A8J8MG36</accession>
<dbReference type="EMBL" id="CP058649">
    <property type="protein sequence ID" value="QUI20944.1"/>
    <property type="molecule type" value="Genomic_DNA"/>
</dbReference>
<dbReference type="PANTHER" id="PTHR45825:SF11">
    <property type="entry name" value="ALPHA AMYLASE DOMAIN-CONTAINING PROTEIN"/>
    <property type="match status" value="1"/>
</dbReference>
<dbReference type="GO" id="GO:0005978">
    <property type="term" value="P:glycogen biosynthetic process"/>
    <property type="evidence" value="ECO:0007669"/>
    <property type="project" value="UniProtKB-UniRule"/>
</dbReference>
<dbReference type="GO" id="GO:0009011">
    <property type="term" value="F:alpha-1,4-glucan glucosyltransferase (ADP-glucose donor) activity"/>
    <property type="evidence" value="ECO:0007669"/>
    <property type="project" value="UniProtKB-UniRule"/>
</dbReference>
<dbReference type="Proteomes" id="UP000683246">
    <property type="component" value="Chromosome"/>
</dbReference>
<dbReference type="Pfam" id="PF00534">
    <property type="entry name" value="Glycos_transf_1"/>
    <property type="match status" value="1"/>
</dbReference>
<evidence type="ECO:0000256" key="7">
    <source>
        <dbReference type="HAMAP-Rule" id="MF_00484"/>
    </source>
</evidence>
<keyword evidence="6 7" id="KW-0320">Glycogen biosynthesis</keyword>
<protein>
    <recommendedName>
        <fullName evidence="7">Glycogen synthase</fullName>
        <ecNumber evidence="7">2.4.1.21</ecNumber>
    </recommendedName>
    <alternativeName>
        <fullName evidence="7">Starch [bacterial glycogen] synthase</fullName>
    </alternativeName>
</protein>
<dbReference type="Pfam" id="PF08323">
    <property type="entry name" value="Glyco_transf_5"/>
    <property type="match status" value="1"/>
</dbReference>
<dbReference type="KEGG" id="vpy:HZI73_00920"/>
<comment type="pathway">
    <text evidence="7">Glycan biosynthesis; glycogen biosynthesis.</text>
</comment>
<evidence type="ECO:0000256" key="3">
    <source>
        <dbReference type="ARBA" id="ARBA00010281"/>
    </source>
</evidence>
<dbReference type="InterPro" id="IPR001296">
    <property type="entry name" value="Glyco_trans_1"/>
</dbReference>
<evidence type="ECO:0000259" key="8">
    <source>
        <dbReference type="Pfam" id="PF00534"/>
    </source>
</evidence>
<dbReference type="AlphaFoldDB" id="A0A8J8MG36"/>
<feature type="domain" description="Starch synthase catalytic" evidence="9">
    <location>
        <begin position="6"/>
        <end position="238"/>
    </location>
</feature>
<dbReference type="InterPro" id="IPR011835">
    <property type="entry name" value="GS/SS"/>
</dbReference>
<gene>
    <name evidence="7" type="primary">glgA</name>
    <name evidence="10" type="ORF">HZI73_00920</name>
</gene>
<keyword evidence="11" id="KW-1185">Reference proteome</keyword>
<comment type="catalytic activity">
    <reaction evidence="1 7">
        <text>[(1-&gt;4)-alpha-D-glucosyl](n) + ADP-alpha-D-glucose = [(1-&gt;4)-alpha-D-glucosyl](n+1) + ADP + H(+)</text>
        <dbReference type="Rhea" id="RHEA:18189"/>
        <dbReference type="Rhea" id="RHEA-COMP:9584"/>
        <dbReference type="Rhea" id="RHEA-COMP:9587"/>
        <dbReference type="ChEBI" id="CHEBI:15378"/>
        <dbReference type="ChEBI" id="CHEBI:15444"/>
        <dbReference type="ChEBI" id="CHEBI:57498"/>
        <dbReference type="ChEBI" id="CHEBI:456216"/>
        <dbReference type="EC" id="2.4.1.21"/>
    </reaction>
</comment>
<dbReference type="Gene3D" id="3.40.50.2000">
    <property type="entry name" value="Glycogen Phosphorylase B"/>
    <property type="match status" value="2"/>
</dbReference>
<keyword evidence="4 7" id="KW-0328">Glycosyltransferase</keyword>
<evidence type="ECO:0000256" key="6">
    <source>
        <dbReference type="ARBA" id="ARBA00023056"/>
    </source>
</evidence>
<evidence type="ECO:0000256" key="1">
    <source>
        <dbReference type="ARBA" id="ARBA00001478"/>
    </source>
</evidence>
<reference evidence="10" key="1">
    <citation type="submission" date="2020-07" db="EMBL/GenBank/DDBJ databases">
        <title>Vallitalea pronyensis genome.</title>
        <authorList>
            <person name="Postec A."/>
        </authorList>
    </citation>
    <scope>NUCLEOTIDE SEQUENCE</scope>
    <source>
        <strain evidence="10">FatNI3</strain>
    </source>
</reference>
<comment type="function">
    <text evidence="2 7">Synthesizes alpha-1,4-glucan chains using ADP-glucose.</text>
</comment>
<organism evidence="10 11">
    <name type="scientific">Vallitalea pronyensis</name>
    <dbReference type="NCBI Taxonomy" id="1348613"/>
    <lineage>
        <taxon>Bacteria</taxon>
        <taxon>Bacillati</taxon>
        <taxon>Bacillota</taxon>
        <taxon>Clostridia</taxon>
        <taxon>Lachnospirales</taxon>
        <taxon>Vallitaleaceae</taxon>
        <taxon>Vallitalea</taxon>
    </lineage>
</organism>
<name>A0A8J8MG36_9FIRM</name>
<evidence type="ECO:0000256" key="2">
    <source>
        <dbReference type="ARBA" id="ARBA00002764"/>
    </source>
</evidence>
<proteinExistence type="inferred from homology"/>
<evidence type="ECO:0000256" key="5">
    <source>
        <dbReference type="ARBA" id="ARBA00022679"/>
    </source>
</evidence>
<dbReference type="CDD" id="cd03791">
    <property type="entry name" value="GT5_Glycogen_synthase_DULL1-like"/>
    <property type="match status" value="1"/>
</dbReference>
<dbReference type="PANTHER" id="PTHR45825">
    <property type="entry name" value="GRANULE-BOUND STARCH SYNTHASE 1, CHLOROPLASTIC/AMYLOPLASTIC"/>
    <property type="match status" value="1"/>
</dbReference>
<dbReference type="EC" id="2.4.1.21" evidence="7"/>
<comment type="similarity">
    <text evidence="3 7">Belongs to the glycosyltransferase 1 family. Bacterial/plant glycogen synthase subfamily.</text>
</comment>
<keyword evidence="5 7" id="KW-0808">Transferase</keyword>
<dbReference type="RefSeq" id="WP_212696403.1">
    <property type="nucleotide sequence ID" value="NZ_CP058649.1"/>
</dbReference>
<comment type="caution">
    <text evidence="7">Lacks conserved residue(s) required for the propagation of feature annotation.</text>
</comment>